<dbReference type="AlphaFoldDB" id="A0A2K3KX51"/>
<accession>A0A2K3KX51</accession>
<keyword evidence="1" id="KW-0472">Membrane</keyword>
<protein>
    <recommendedName>
        <fullName evidence="4">Rhomboid-like protein</fullName>
    </recommendedName>
</protein>
<evidence type="ECO:0000256" key="1">
    <source>
        <dbReference type="SAM" id="Phobius"/>
    </source>
</evidence>
<evidence type="ECO:0008006" key="4">
    <source>
        <dbReference type="Google" id="ProtNLM"/>
    </source>
</evidence>
<proteinExistence type="predicted"/>
<keyword evidence="1" id="KW-1133">Transmembrane helix</keyword>
<dbReference type="Proteomes" id="UP000236291">
    <property type="component" value="Unassembled WGS sequence"/>
</dbReference>
<feature type="non-terminal residue" evidence="2">
    <location>
        <position position="61"/>
    </location>
</feature>
<feature type="transmembrane region" description="Helical" evidence="1">
    <location>
        <begin position="20"/>
        <end position="42"/>
    </location>
</feature>
<gene>
    <name evidence="2" type="ORF">L195_g057815</name>
</gene>
<organism evidence="2 3">
    <name type="scientific">Trifolium pratense</name>
    <name type="common">Red clover</name>
    <dbReference type="NCBI Taxonomy" id="57577"/>
    <lineage>
        <taxon>Eukaryota</taxon>
        <taxon>Viridiplantae</taxon>
        <taxon>Streptophyta</taxon>
        <taxon>Embryophyta</taxon>
        <taxon>Tracheophyta</taxon>
        <taxon>Spermatophyta</taxon>
        <taxon>Magnoliopsida</taxon>
        <taxon>eudicotyledons</taxon>
        <taxon>Gunneridae</taxon>
        <taxon>Pentapetalae</taxon>
        <taxon>rosids</taxon>
        <taxon>fabids</taxon>
        <taxon>Fabales</taxon>
        <taxon>Fabaceae</taxon>
        <taxon>Papilionoideae</taxon>
        <taxon>50 kb inversion clade</taxon>
        <taxon>NPAAA clade</taxon>
        <taxon>Hologalegina</taxon>
        <taxon>IRL clade</taxon>
        <taxon>Trifolieae</taxon>
        <taxon>Trifolium</taxon>
    </lineage>
</organism>
<name>A0A2K3KX51_TRIPR</name>
<evidence type="ECO:0000313" key="2">
    <source>
        <dbReference type="EMBL" id="PNX70859.1"/>
    </source>
</evidence>
<comment type="caution">
    <text evidence="2">The sequence shown here is derived from an EMBL/GenBank/DDBJ whole genome shotgun (WGS) entry which is preliminary data.</text>
</comment>
<sequence length="61" mass="6651">MNSNEIDVGARGTRSNNTNYYFAATTLYVVASIVVFIVIMAINNCPVNNLGFQGDCLAEFL</sequence>
<dbReference type="EMBL" id="ASHM01116693">
    <property type="protein sequence ID" value="PNX70859.1"/>
    <property type="molecule type" value="Genomic_DNA"/>
</dbReference>
<reference evidence="2 3" key="2">
    <citation type="journal article" date="2017" name="Front. Plant Sci.">
        <title>Gene Classification and Mining of Molecular Markers Useful in Red Clover (Trifolium pratense) Breeding.</title>
        <authorList>
            <person name="Istvanek J."/>
            <person name="Dluhosova J."/>
            <person name="Dluhos P."/>
            <person name="Patkova L."/>
            <person name="Nedelnik J."/>
            <person name="Repkova J."/>
        </authorList>
    </citation>
    <scope>NUCLEOTIDE SEQUENCE [LARGE SCALE GENOMIC DNA]</scope>
    <source>
        <strain evidence="3">cv. Tatra</strain>
        <tissue evidence="2">Young leaves</tissue>
    </source>
</reference>
<reference evidence="2 3" key="1">
    <citation type="journal article" date="2014" name="Am. J. Bot.">
        <title>Genome assembly and annotation for red clover (Trifolium pratense; Fabaceae).</title>
        <authorList>
            <person name="Istvanek J."/>
            <person name="Jaros M."/>
            <person name="Krenek A."/>
            <person name="Repkova J."/>
        </authorList>
    </citation>
    <scope>NUCLEOTIDE SEQUENCE [LARGE SCALE GENOMIC DNA]</scope>
    <source>
        <strain evidence="3">cv. Tatra</strain>
        <tissue evidence="2">Young leaves</tissue>
    </source>
</reference>
<evidence type="ECO:0000313" key="3">
    <source>
        <dbReference type="Proteomes" id="UP000236291"/>
    </source>
</evidence>
<keyword evidence="1" id="KW-0812">Transmembrane</keyword>